<dbReference type="PANTHER" id="PTHR11078">
    <property type="entry name" value="N UTILIZATION SUBSTANCE PROTEIN B-RELATED"/>
    <property type="match status" value="1"/>
</dbReference>
<dbReference type="Gene3D" id="1.10.940.10">
    <property type="entry name" value="NusB-like"/>
    <property type="match status" value="1"/>
</dbReference>
<dbReference type="EMBL" id="CP002116">
    <property type="protein sequence ID" value="ADK81553.1"/>
    <property type="molecule type" value="Genomic_DNA"/>
</dbReference>
<dbReference type="HOGENOM" id="CLU_087843_3_0_12"/>
<evidence type="ECO:0000256" key="6">
    <source>
        <dbReference type="HAMAP-Rule" id="MF_00073"/>
    </source>
</evidence>
<feature type="domain" description="NusB/RsmB/TIM44" evidence="7">
    <location>
        <begin position="5"/>
        <end position="134"/>
    </location>
</feature>
<accession>E1R3C2</accession>
<dbReference type="OrthoDB" id="9811381at2"/>
<sequence>MGSRRKARILAFQAIYSWEFHKPLLAELLQFDWLEEERKAKLDTETWLFARLLVQGTIENCDTIDHRIQNRLEHWDFSRLSKVDLAILRLSTYELLFQQDVPASVAIDEAVDLAKDFGGDDSYRFINGVLDSIRKEREPS</sequence>
<comment type="similarity">
    <text evidence="1 6">Belongs to the NusB family.</text>
</comment>
<protein>
    <recommendedName>
        <fullName evidence="6">Transcription antitermination protein NusB</fullName>
    </recommendedName>
    <alternativeName>
        <fullName evidence="6">Antitermination factor NusB</fullName>
    </alternativeName>
</protein>
<dbReference type="eggNOG" id="COG0781">
    <property type="taxonomic scope" value="Bacteria"/>
</dbReference>
<dbReference type="GO" id="GO:0031564">
    <property type="term" value="P:transcription antitermination"/>
    <property type="evidence" value="ECO:0007669"/>
    <property type="project" value="UniProtKB-KW"/>
</dbReference>
<evidence type="ECO:0000256" key="5">
    <source>
        <dbReference type="ARBA" id="ARBA00023163"/>
    </source>
</evidence>
<dbReference type="Proteomes" id="UP000002318">
    <property type="component" value="Chromosome"/>
</dbReference>
<dbReference type="STRING" id="573413.Spirs_2439"/>
<proteinExistence type="inferred from homology"/>
<dbReference type="GO" id="GO:0003723">
    <property type="term" value="F:RNA binding"/>
    <property type="evidence" value="ECO:0007669"/>
    <property type="project" value="UniProtKB-UniRule"/>
</dbReference>
<reference evidence="8 9" key="1">
    <citation type="journal article" date="2010" name="Stand. Genomic Sci.">
        <title>Complete genome sequence of Spirochaeta smaragdinae type strain (SEBR 4228).</title>
        <authorList>
            <person name="Mavromatis K."/>
            <person name="Yasawong M."/>
            <person name="Chertkov O."/>
            <person name="Lapidus A."/>
            <person name="Lucas S."/>
            <person name="Nolan M."/>
            <person name="Del Rio T.G."/>
            <person name="Tice H."/>
            <person name="Cheng J.F."/>
            <person name="Pitluck S."/>
            <person name="Liolios K."/>
            <person name="Ivanova N."/>
            <person name="Tapia R."/>
            <person name="Han C."/>
            <person name="Bruce D."/>
            <person name="Goodwin L."/>
            <person name="Pati A."/>
            <person name="Chen A."/>
            <person name="Palaniappan K."/>
            <person name="Land M."/>
            <person name="Hauser L."/>
            <person name="Chang Y.J."/>
            <person name="Jeffries C.D."/>
            <person name="Detter J.C."/>
            <person name="Rohde M."/>
            <person name="Brambilla E."/>
            <person name="Spring S."/>
            <person name="Goker M."/>
            <person name="Sikorski J."/>
            <person name="Woyke T."/>
            <person name="Bristow J."/>
            <person name="Eisen J.A."/>
            <person name="Markowitz V."/>
            <person name="Hugenholtz P."/>
            <person name="Klenk H.P."/>
            <person name="Kyrpides N.C."/>
        </authorList>
    </citation>
    <scope>NUCLEOTIDE SEQUENCE [LARGE SCALE GENOMIC DNA]</scope>
    <source>
        <strain evidence="9">DSM 11293 / JCM 15392 / SEBR 4228</strain>
    </source>
</reference>
<dbReference type="KEGG" id="ssm:Spirs_2439"/>
<dbReference type="SUPFAM" id="SSF48013">
    <property type="entry name" value="NusB-like"/>
    <property type="match status" value="1"/>
</dbReference>
<evidence type="ECO:0000256" key="1">
    <source>
        <dbReference type="ARBA" id="ARBA00005952"/>
    </source>
</evidence>
<dbReference type="RefSeq" id="WP_013255016.1">
    <property type="nucleotide sequence ID" value="NC_014364.1"/>
</dbReference>
<organism evidence="8 9">
    <name type="scientific">Sediminispirochaeta smaragdinae (strain DSM 11293 / JCM 15392 / SEBR 4228)</name>
    <name type="common">Spirochaeta smaragdinae</name>
    <dbReference type="NCBI Taxonomy" id="573413"/>
    <lineage>
        <taxon>Bacteria</taxon>
        <taxon>Pseudomonadati</taxon>
        <taxon>Spirochaetota</taxon>
        <taxon>Spirochaetia</taxon>
        <taxon>Spirochaetales</taxon>
        <taxon>Spirochaetaceae</taxon>
        <taxon>Sediminispirochaeta</taxon>
    </lineage>
</organism>
<evidence type="ECO:0000256" key="4">
    <source>
        <dbReference type="ARBA" id="ARBA00023015"/>
    </source>
</evidence>
<keyword evidence="9" id="KW-1185">Reference proteome</keyword>
<evidence type="ECO:0000256" key="2">
    <source>
        <dbReference type="ARBA" id="ARBA00022814"/>
    </source>
</evidence>
<dbReference type="GO" id="GO:0005829">
    <property type="term" value="C:cytosol"/>
    <property type="evidence" value="ECO:0007669"/>
    <property type="project" value="TreeGrafter"/>
</dbReference>
<gene>
    <name evidence="6" type="primary">nusB</name>
    <name evidence="8" type="ordered locus">Spirs_2439</name>
</gene>
<dbReference type="InterPro" id="IPR006027">
    <property type="entry name" value="NusB_RsmB_TIM44"/>
</dbReference>
<keyword evidence="2 6" id="KW-0889">Transcription antitermination</keyword>
<dbReference type="InterPro" id="IPR035926">
    <property type="entry name" value="NusB-like_sf"/>
</dbReference>
<dbReference type="NCBIfam" id="TIGR01951">
    <property type="entry name" value="nusB"/>
    <property type="match status" value="1"/>
</dbReference>
<keyword evidence="4 6" id="KW-0805">Transcription regulation</keyword>
<evidence type="ECO:0000313" key="8">
    <source>
        <dbReference type="EMBL" id="ADK81553.1"/>
    </source>
</evidence>
<keyword evidence="5 6" id="KW-0804">Transcription</keyword>
<dbReference type="InterPro" id="IPR011605">
    <property type="entry name" value="NusB_fam"/>
</dbReference>
<dbReference type="PANTHER" id="PTHR11078:SF3">
    <property type="entry name" value="ANTITERMINATION NUSB DOMAIN-CONTAINING PROTEIN"/>
    <property type="match status" value="1"/>
</dbReference>
<keyword evidence="3 6" id="KW-0694">RNA-binding</keyword>
<dbReference type="HAMAP" id="MF_00073">
    <property type="entry name" value="NusB"/>
    <property type="match status" value="1"/>
</dbReference>
<dbReference type="Pfam" id="PF01029">
    <property type="entry name" value="NusB"/>
    <property type="match status" value="1"/>
</dbReference>
<evidence type="ECO:0000259" key="7">
    <source>
        <dbReference type="Pfam" id="PF01029"/>
    </source>
</evidence>
<comment type="function">
    <text evidence="6">Involved in transcription antitermination. Required for transcription of ribosomal RNA (rRNA) genes. Binds specifically to the boxA antiterminator sequence of the ribosomal RNA (rrn) operons.</text>
</comment>
<dbReference type="AlphaFoldDB" id="E1R3C2"/>
<name>E1R3C2_SEDSS</name>
<dbReference type="GO" id="GO:0006353">
    <property type="term" value="P:DNA-templated transcription termination"/>
    <property type="evidence" value="ECO:0007669"/>
    <property type="project" value="UniProtKB-UniRule"/>
</dbReference>
<evidence type="ECO:0000313" key="9">
    <source>
        <dbReference type="Proteomes" id="UP000002318"/>
    </source>
</evidence>
<evidence type="ECO:0000256" key="3">
    <source>
        <dbReference type="ARBA" id="ARBA00022884"/>
    </source>
</evidence>
<dbReference type="CDD" id="cd00619">
    <property type="entry name" value="Terminator_NusB"/>
    <property type="match status" value="1"/>
</dbReference>